<dbReference type="AlphaFoldDB" id="A0A066WL09"/>
<evidence type="ECO:0000256" key="2">
    <source>
        <dbReference type="ARBA" id="ARBA00022741"/>
    </source>
</evidence>
<dbReference type="Proteomes" id="UP000027361">
    <property type="component" value="Unassembled WGS sequence"/>
</dbReference>
<feature type="domain" description="Amidase" evidence="6">
    <location>
        <begin position="58"/>
        <end position="493"/>
    </location>
</feature>
<dbReference type="EC" id="6.3.5.7" evidence="5"/>
<dbReference type="GO" id="GO:0032543">
    <property type="term" value="P:mitochondrial translation"/>
    <property type="evidence" value="ECO:0007669"/>
    <property type="project" value="UniProtKB-UniRule"/>
</dbReference>
<dbReference type="InterPro" id="IPR004412">
    <property type="entry name" value="GatA"/>
</dbReference>
<keyword evidence="8" id="KW-1185">Reference proteome</keyword>
<dbReference type="OrthoDB" id="421993at2759"/>
<dbReference type="InterPro" id="IPR036928">
    <property type="entry name" value="AS_sf"/>
</dbReference>
<dbReference type="Gene3D" id="3.90.1300.10">
    <property type="entry name" value="Amidase signature (AS) domain"/>
    <property type="match status" value="1"/>
</dbReference>
<dbReference type="HOGENOM" id="CLU_009600_7_6_1"/>
<sequence length="507" mass="53984">MKAITAASMRRTVPQRTKHDSLQLIRKASSSSAIAWPPADPWNAIVEWRSGDREAHVRPGPLSQWRTTVKMNICTADMRTTCSSKMMSDWHAGYDATAVSRLRAAGADIIGKTNCDEFGMGSCNIHTFHGPVRNPATPEDQAARAAGGSSGGAAAAVKAGLCRLALASDTGGSVRLPAAYCGVYGFKPSYGLVSRWGLVPYADSLDTVGLLANNSDDLALAFDVINTFDPQDPSTANPDLRKKAAQNEQSCVDKLINGTNLQGLKIGIPKQYFPKEVSKSAIDVICSASKDLKARGASIVSVDLPSTPRALGAYYVLASAEASSNLAKYDGTHFGYRAIALDANGDKLSDIDRREKTRSEGFGEEVKRRILLGTYALTADFFGNYFLAAQRVREEIKHDFNNVFGIADVRTSRSGAQAGVDVLLHPAAVSAAPKLSDIQEAHAADGGISEYVQDVLTTPSSLAGLPSLCLPIGQDGDGMPIGVTITTQWGCDRLLWPLARALHGANQ</sequence>
<evidence type="ECO:0000313" key="8">
    <source>
        <dbReference type="Proteomes" id="UP000027361"/>
    </source>
</evidence>
<dbReference type="PANTHER" id="PTHR11895">
    <property type="entry name" value="TRANSAMIDASE"/>
    <property type="match status" value="1"/>
</dbReference>
<evidence type="ECO:0000256" key="1">
    <source>
        <dbReference type="ARBA" id="ARBA00022598"/>
    </source>
</evidence>
<gene>
    <name evidence="7" type="ORF">K437DRAFT_253281</name>
</gene>
<dbReference type="HAMAP" id="MF_00120">
    <property type="entry name" value="GatA"/>
    <property type="match status" value="1"/>
</dbReference>
<dbReference type="GO" id="GO:0050567">
    <property type="term" value="F:glutaminyl-tRNA synthase (glutamine-hydrolyzing) activity"/>
    <property type="evidence" value="ECO:0007669"/>
    <property type="project" value="UniProtKB-UniRule"/>
</dbReference>
<dbReference type="InterPro" id="IPR000120">
    <property type="entry name" value="Amidase"/>
</dbReference>
<dbReference type="GO" id="GO:0005524">
    <property type="term" value="F:ATP binding"/>
    <property type="evidence" value="ECO:0007669"/>
    <property type="project" value="UniProtKB-KW"/>
</dbReference>
<comment type="subcellular location">
    <subcellularLocation>
        <location evidence="5">Mitochondrion</location>
    </subcellularLocation>
</comment>
<dbReference type="GO" id="GO:0005739">
    <property type="term" value="C:mitochondrion"/>
    <property type="evidence" value="ECO:0007669"/>
    <property type="project" value="UniProtKB-SubCell"/>
</dbReference>
<keyword evidence="5" id="KW-0496">Mitochondrion</keyword>
<proteinExistence type="inferred from homology"/>
<dbReference type="InParanoid" id="A0A066WL09"/>
<dbReference type="InterPro" id="IPR023631">
    <property type="entry name" value="Amidase_dom"/>
</dbReference>
<protein>
    <recommendedName>
        <fullName evidence="5">Glutamyl-tRNA(Gln) amidotransferase subunit A, mitochondrial</fullName>
        <shortName evidence="5">Glu-AdT subunit A</shortName>
        <ecNumber evidence="5">6.3.5.7</ecNumber>
    </recommendedName>
</protein>
<comment type="caution">
    <text evidence="7">The sequence shown here is derived from an EMBL/GenBank/DDBJ whole genome shotgun (WGS) entry which is preliminary data.</text>
</comment>
<keyword evidence="3 5" id="KW-0067">ATP-binding</keyword>
<comment type="similarity">
    <text evidence="5">Belongs to the amidase family. GatA subfamily.</text>
</comment>
<dbReference type="OMA" id="QPASYCG"/>
<comment type="subunit">
    <text evidence="5">Subunit of the heterotrimeric GatCAB amidotransferase (AdT) complex, composed of A, B and C subunits.</text>
</comment>
<feature type="active site" description="Charge relay system" evidence="5">
    <location>
        <position position="149"/>
    </location>
</feature>
<name>A0A066WL09_TILAU</name>
<dbReference type="FunCoup" id="A0A066WL09">
    <property type="interactions" value="158"/>
</dbReference>
<dbReference type="GO" id="GO:0070681">
    <property type="term" value="P:glutaminyl-tRNAGln biosynthesis via transamidation"/>
    <property type="evidence" value="ECO:0007669"/>
    <property type="project" value="UniProtKB-UniRule"/>
</dbReference>
<comment type="catalytic activity">
    <reaction evidence="5">
        <text>L-glutamyl-tRNA(Gln) + L-glutamine + ATP + H2O = L-glutaminyl-tRNA(Gln) + L-glutamate + ADP + phosphate + H(+)</text>
        <dbReference type="Rhea" id="RHEA:17521"/>
        <dbReference type="Rhea" id="RHEA-COMP:9681"/>
        <dbReference type="Rhea" id="RHEA-COMP:9684"/>
        <dbReference type="ChEBI" id="CHEBI:15377"/>
        <dbReference type="ChEBI" id="CHEBI:15378"/>
        <dbReference type="ChEBI" id="CHEBI:29985"/>
        <dbReference type="ChEBI" id="CHEBI:30616"/>
        <dbReference type="ChEBI" id="CHEBI:43474"/>
        <dbReference type="ChEBI" id="CHEBI:58359"/>
        <dbReference type="ChEBI" id="CHEBI:78520"/>
        <dbReference type="ChEBI" id="CHEBI:78521"/>
        <dbReference type="ChEBI" id="CHEBI:456216"/>
        <dbReference type="EC" id="6.3.5.7"/>
    </reaction>
</comment>
<dbReference type="Pfam" id="PF01425">
    <property type="entry name" value="Amidase"/>
    <property type="match status" value="1"/>
</dbReference>
<organism evidence="7 8">
    <name type="scientific">Tilletiaria anomala (strain ATCC 24038 / CBS 436.72 / UBC 951)</name>
    <dbReference type="NCBI Taxonomy" id="1037660"/>
    <lineage>
        <taxon>Eukaryota</taxon>
        <taxon>Fungi</taxon>
        <taxon>Dikarya</taxon>
        <taxon>Basidiomycota</taxon>
        <taxon>Ustilaginomycotina</taxon>
        <taxon>Exobasidiomycetes</taxon>
        <taxon>Georgefischeriales</taxon>
        <taxon>Tilletiariaceae</taxon>
        <taxon>Tilletiaria</taxon>
    </lineage>
</organism>
<keyword evidence="1 5" id="KW-0436">Ligase</keyword>
<comment type="function">
    <text evidence="5">Allows the formation of correctly charged Gln-tRNA(Gln) through the transamidation of misacylated Glu-tRNA(Gln) in the mitochondria. The reaction takes place in the presence of glutamine and ATP through an activated gamma-phospho-Glu-tRNA(Gln).</text>
</comment>
<feature type="active site" description="Charge relay system" evidence="5">
    <location>
        <position position="70"/>
    </location>
</feature>
<evidence type="ECO:0000256" key="3">
    <source>
        <dbReference type="ARBA" id="ARBA00022840"/>
    </source>
</evidence>
<dbReference type="GO" id="GO:0030956">
    <property type="term" value="C:glutamyl-tRNA(Gln) amidotransferase complex"/>
    <property type="evidence" value="ECO:0007669"/>
    <property type="project" value="UniProtKB-UniRule"/>
</dbReference>
<dbReference type="EMBL" id="JMSN01000003">
    <property type="protein sequence ID" value="KDN53263.1"/>
    <property type="molecule type" value="Genomic_DNA"/>
</dbReference>
<accession>A0A066WL09</accession>
<evidence type="ECO:0000313" key="7">
    <source>
        <dbReference type="EMBL" id="KDN53263.1"/>
    </source>
</evidence>
<reference evidence="7 8" key="1">
    <citation type="submission" date="2014-05" db="EMBL/GenBank/DDBJ databases">
        <title>Draft genome sequence of a rare smut relative, Tilletiaria anomala UBC 951.</title>
        <authorList>
            <consortium name="DOE Joint Genome Institute"/>
            <person name="Toome M."/>
            <person name="Kuo A."/>
            <person name="Henrissat B."/>
            <person name="Lipzen A."/>
            <person name="Tritt A."/>
            <person name="Yoshinaga Y."/>
            <person name="Zane M."/>
            <person name="Barry K."/>
            <person name="Grigoriev I.V."/>
            <person name="Spatafora J.W."/>
            <person name="Aimea M.C."/>
        </authorList>
    </citation>
    <scope>NUCLEOTIDE SEQUENCE [LARGE SCALE GENOMIC DNA]</scope>
    <source>
        <strain evidence="7 8">UBC 951</strain>
    </source>
</reference>
<keyword evidence="2 5" id="KW-0547">Nucleotide-binding</keyword>
<dbReference type="PANTHER" id="PTHR11895:SF7">
    <property type="entry name" value="GLUTAMYL-TRNA(GLN) AMIDOTRANSFERASE SUBUNIT A, MITOCHONDRIAL"/>
    <property type="match status" value="1"/>
</dbReference>
<feature type="active site" description="Acyl-ester intermediate" evidence="5">
    <location>
        <position position="173"/>
    </location>
</feature>
<evidence type="ECO:0000259" key="6">
    <source>
        <dbReference type="Pfam" id="PF01425"/>
    </source>
</evidence>
<dbReference type="SUPFAM" id="SSF75304">
    <property type="entry name" value="Amidase signature (AS) enzymes"/>
    <property type="match status" value="1"/>
</dbReference>
<dbReference type="STRING" id="1037660.A0A066WL09"/>
<keyword evidence="4 5" id="KW-0648">Protein biosynthesis</keyword>
<dbReference type="GeneID" id="25263526"/>
<evidence type="ECO:0000256" key="4">
    <source>
        <dbReference type="ARBA" id="ARBA00022917"/>
    </source>
</evidence>
<dbReference type="RefSeq" id="XP_013246102.1">
    <property type="nucleotide sequence ID" value="XM_013390648.1"/>
</dbReference>
<evidence type="ECO:0000256" key="5">
    <source>
        <dbReference type="HAMAP-Rule" id="MF_03150"/>
    </source>
</evidence>